<dbReference type="OrthoDB" id="5989194at2759"/>
<dbReference type="InterPro" id="IPR005312">
    <property type="entry name" value="DUF1759"/>
</dbReference>
<name>A0A0J7KC05_LASNI</name>
<dbReference type="PaxDb" id="67767-A0A0J7KC05"/>
<accession>A0A0J7KC05</accession>
<dbReference type="Proteomes" id="UP000036403">
    <property type="component" value="Unassembled WGS sequence"/>
</dbReference>
<feature type="compositionally biased region" description="Basic residues" evidence="1">
    <location>
        <begin position="205"/>
        <end position="215"/>
    </location>
</feature>
<evidence type="ECO:0000313" key="3">
    <source>
        <dbReference type="Proteomes" id="UP000036403"/>
    </source>
</evidence>
<proteinExistence type="predicted"/>
<sequence>MSMDMDCLILAQDDLQNRMASTMENLNKLGKANITVEAIEELKTSKYIKGDFAGLAEETYLSQKTKLMKMKIALPVQHAGGNSAGIESSSARQRTTLPRIQLPHFSGKYADWPPFRNLFRSVIGMDTSISDVEKLHYLKASLKVELLDSRSRRDWEDVIGGTSEPATYTEVKEFLEKRMQTLEALHPQKPEAAPAKSGDAGTRFTRTHHAQKQEV</sequence>
<organism evidence="2 3">
    <name type="scientific">Lasius niger</name>
    <name type="common">Black garden ant</name>
    <dbReference type="NCBI Taxonomy" id="67767"/>
    <lineage>
        <taxon>Eukaryota</taxon>
        <taxon>Metazoa</taxon>
        <taxon>Ecdysozoa</taxon>
        <taxon>Arthropoda</taxon>
        <taxon>Hexapoda</taxon>
        <taxon>Insecta</taxon>
        <taxon>Pterygota</taxon>
        <taxon>Neoptera</taxon>
        <taxon>Endopterygota</taxon>
        <taxon>Hymenoptera</taxon>
        <taxon>Apocrita</taxon>
        <taxon>Aculeata</taxon>
        <taxon>Formicoidea</taxon>
        <taxon>Formicidae</taxon>
        <taxon>Formicinae</taxon>
        <taxon>Lasius</taxon>
        <taxon>Lasius</taxon>
    </lineage>
</organism>
<dbReference type="AlphaFoldDB" id="A0A0J7KC05"/>
<evidence type="ECO:0000313" key="2">
    <source>
        <dbReference type="EMBL" id="KMQ87827.1"/>
    </source>
</evidence>
<dbReference type="EMBL" id="LBMM01009871">
    <property type="protein sequence ID" value="KMQ87827.1"/>
    <property type="molecule type" value="Genomic_DNA"/>
</dbReference>
<protein>
    <submittedName>
        <fullName evidence="2">Uncharacterized protein</fullName>
    </submittedName>
</protein>
<reference evidence="2 3" key="1">
    <citation type="submission" date="2015-04" db="EMBL/GenBank/DDBJ databases">
        <title>Lasius niger genome sequencing.</title>
        <authorList>
            <person name="Konorov E.A."/>
            <person name="Nikitin M.A."/>
            <person name="Kirill M.V."/>
            <person name="Chang P."/>
        </authorList>
    </citation>
    <scope>NUCLEOTIDE SEQUENCE [LARGE SCALE GENOMIC DNA]</scope>
    <source>
        <tissue evidence="2">Whole</tissue>
    </source>
</reference>
<evidence type="ECO:0000256" key="1">
    <source>
        <dbReference type="SAM" id="MobiDB-lite"/>
    </source>
</evidence>
<feature type="region of interest" description="Disordered" evidence="1">
    <location>
        <begin position="185"/>
        <end position="215"/>
    </location>
</feature>
<gene>
    <name evidence="2" type="ORF">RF55_12793</name>
</gene>
<comment type="caution">
    <text evidence="2">The sequence shown here is derived from an EMBL/GenBank/DDBJ whole genome shotgun (WGS) entry which is preliminary data.</text>
</comment>
<dbReference type="Pfam" id="PF03564">
    <property type="entry name" value="DUF1759"/>
    <property type="match status" value="1"/>
</dbReference>
<keyword evidence="3" id="KW-1185">Reference proteome</keyword>